<sequence length="293" mass="33173">MKTIENLRFDEERALYASDGIKVANCRFEGPADGESALKECSNVVVENCYCDLRYPMWHCDNLVMENTVQTENCRAALWYDNNITLKNSTLGGIKAVRECAGVNIVNCDINSPEFGWRSRDIKIENSRINSMYAFFESKNIEADGLELEGKYTFQYITDSTFRNCKFQTKDAFWHAKNVTVYDSVLGGEYLAWYSENLTLVRCHIKGIQPLCYCKNLKLVDCTTEDCDLAFEYSDVQAAIEGGIVSVKNPESGKISAQKIGELIVTADSRRPVEAEVWENGKKLYPAKEKQTA</sequence>
<dbReference type="AlphaFoldDB" id="A0A9D1DBQ3"/>
<evidence type="ECO:0000313" key="1">
    <source>
        <dbReference type="EMBL" id="HIR39539.1"/>
    </source>
</evidence>
<gene>
    <name evidence="1" type="ORF">IAB90_04060</name>
</gene>
<evidence type="ECO:0000313" key="2">
    <source>
        <dbReference type="Proteomes" id="UP000824179"/>
    </source>
</evidence>
<dbReference type="Gene3D" id="2.160.20.10">
    <property type="entry name" value="Single-stranded right-handed beta-helix, Pectin lyase-like"/>
    <property type="match status" value="1"/>
</dbReference>
<organism evidence="1 2">
    <name type="scientific">Candidatus Coproplasma stercoripullorum</name>
    <dbReference type="NCBI Taxonomy" id="2840751"/>
    <lineage>
        <taxon>Bacteria</taxon>
        <taxon>Bacillati</taxon>
        <taxon>Bacillota</taxon>
        <taxon>Clostridia</taxon>
        <taxon>Eubacteriales</taxon>
        <taxon>Candidatus Coproplasma</taxon>
    </lineage>
</organism>
<reference evidence="1" key="2">
    <citation type="journal article" date="2021" name="PeerJ">
        <title>Extensive microbial diversity within the chicken gut microbiome revealed by metagenomics and culture.</title>
        <authorList>
            <person name="Gilroy R."/>
            <person name="Ravi A."/>
            <person name="Getino M."/>
            <person name="Pursley I."/>
            <person name="Horton D.L."/>
            <person name="Alikhan N.F."/>
            <person name="Baker D."/>
            <person name="Gharbi K."/>
            <person name="Hall N."/>
            <person name="Watson M."/>
            <person name="Adriaenssens E.M."/>
            <person name="Foster-Nyarko E."/>
            <person name="Jarju S."/>
            <person name="Secka A."/>
            <person name="Antonio M."/>
            <person name="Oren A."/>
            <person name="Chaudhuri R.R."/>
            <person name="La Ragione R."/>
            <person name="Hildebrand F."/>
            <person name="Pallen M.J."/>
        </authorList>
    </citation>
    <scope>NUCLEOTIDE SEQUENCE</scope>
    <source>
        <strain evidence="1">ChiW25-3613</strain>
    </source>
</reference>
<comment type="caution">
    <text evidence="1">The sequence shown here is derived from an EMBL/GenBank/DDBJ whole genome shotgun (WGS) entry which is preliminary data.</text>
</comment>
<dbReference type="SUPFAM" id="SSF51126">
    <property type="entry name" value="Pectin lyase-like"/>
    <property type="match status" value="1"/>
</dbReference>
<dbReference type="InterPro" id="IPR022208">
    <property type="entry name" value="DUF3737"/>
</dbReference>
<dbReference type="InterPro" id="IPR012334">
    <property type="entry name" value="Pectin_lyas_fold"/>
</dbReference>
<reference evidence="1" key="1">
    <citation type="submission" date="2020-10" db="EMBL/GenBank/DDBJ databases">
        <authorList>
            <person name="Gilroy R."/>
        </authorList>
    </citation>
    <scope>NUCLEOTIDE SEQUENCE</scope>
    <source>
        <strain evidence="1">ChiW25-3613</strain>
    </source>
</reference>
<name>A0A9D1DBQ3_9FIRM</name>
<accession>A0A9D1DBQ3</accession>
<dbReference type="Pfam" id="PF12541">
    <property type="entry name" value="DUF3737"/>
    <property type="match status" value="1"/>
</dbReference>
<proteinExistence type="predicted"/>
<dbReference type="InterPro" id="IPR011050">
    <property type="entry name" value="Pectin_lyase_fold/virulence"/>
</dbReference>
<dbReference type="EMBL" id="DVHB01000071">
    <property type="protein sequence ID" value="HIR39539.1"/>
    <property type="molecule type" value="Genomic_DNA"/>
</dbReference>
<protein>
    <submittedName>
        <fullName evidence="1">DUF3737 family protein</fullName>
    </submittedName>
</protein>
<dbReference type="Proteomes" id="UP000824179">
    <property type="component" value="Unassembled WGS sequence"/>
</dbReference>